<dbReference type="FunFam" id="3.30.70.270:FF:000001">
    <property type="entry name" value="Diguanylate cyclase domain protein"/>
    <property type="match status" value="1"/>
</dbReference>
<dbReference type="GO" id="GO:1902201">
    <property type="term" value="P:negative regulation of bacterial-type flagellum-dependent cell motility"/>
    <property type="evidence" value="ECO:0007669"/>
    <property type="project" value="TreeGrafter"/>
</dbReference>
<dbReference type="Pfam" id="PF07495">
    <property type="entry name" value="Y_Y_Y"/>
    <property type="match status" value="1"/>
</dbReference>
<dbReference type="SUPFAM" id="SSF55073">
    <property type="entry name" value="Nucleotide cyclase"/>
    <property type="match status" value="1"/>
</dbReference>
<dbReference type="InterPro" id="IPR011123">
    <property type="entry name" value="Y_Y_Y"/>
</dbReference>
<dbReference type="PANTHER" id="PTHR45138">
    <property type="entry name" value="REGULATORY COMPONENTS OF SENSORY TRANSDUCTION SYSTEM"/>
    <property type="match status" value="1"/>
</dbReference>
<dbReference type="Pfam" id="PF07494">
    <property type="entry name" value="Reg_prop"/>
    <property type="match status" value="5"/>
</dbReference>
<dbReference type="InterPro" id="IPR029787">
    <property type="entry name" value="Nucleotide_cyclase"/>
</dbReference>
<organism evidence="5 6">
    <name type="scientific">Alteromonas hispanica</name>
    <dbReference type="NCBI Taxonomy" id="315421"/>
    <lineage>
        <taxon>Bacteria</taxon>
        <taxon>Pseudomonadati</taxon>
        <taxon>Pseudomonadota</taxon>
        <taxon>Gammaproteobacteria</taxon>
        <taxon>Alteromonadales</taxon>
        <taxon>Alteromonadaceae</taxon>
        <taxon>Alteromonas/Salinimonas group</taxon>
        <taxon>Alteromonas</taxon>
    </lineage>
</organism>
<dbReference type="InterPro" id="IPR011110">
    <property type="entry name" value="Reg_prop"/>
</dbReference>
<name>A0A6L9MRA3_9ALTE</name>
<keyword evidence="3" id="KW-1133">Transmembrane helix</keyword>
<proteinExistence type="predicted"/>
<dbReference type="Proteomes" id="UP000478837">
    <property type="component" value="Unassembled WGS sequence"/>
</dbReference>
<evidence type="ECO:0000256" key="1">
    <source>
        <dbReference type="ARBA" id="ARBA00001946"/>
    </source>
</evidence>
<dbReference type="InterPro" id="IPR050469">
    <property type="entry name" value="Diguanylate_Cyclase"/>
</dbReference>
<keyword evidence="6" id="KW-1185">Reference proteome</keyword>
<dbReference type="GO" id="GO:0005886">
    <property type="term" value="C:plasma membrane"/>
    <property type="evidence" value="ECO:0007669"/>
    <property type="project" value="TreeGrafter"/>
</dbReference>
<comment type="cofactor">
    <cofactor evidence="1">
        <name>Mg(2+)</name>
        <dbReference type="ChEBI" id="CHEBI:18420"/>
    </cofactor>
</comment>
<dbReference type="NCBIfam" id="TIGR00254">
    <property type="entry name" value="GGDEF"/>
    <property type="match status" value="1"/>
</dbReference>
<feature type="transmembrane region" description="Helical" evidence="3">
    <location>
        <begin position="758"/>
        <end position="776"/>
    </location>
</feature>
<dbReference type="Pfam" id="PF00990">
    <property type="entry name" value="GGDEF"/>
    <property type="match status" value="1"/>
</dbReference>
<protein>
    <recommendedName>
        <fullName evidence="2">diguanylate cyclase</fullName>
        <ecNumber evidence="2">2.7.7.65</ecNumber>
    </recommendedName>
</protein>
<comment type="caution">
    <text evidence="5">The sequence shown here is derived from an EMBL/GenBank/DDBJ whole genome shotgun (WGS) entry which is preliminary data.</text>
</comment>
<gene>
    <name evidence="5" type="ORF">GTW09_04430</name>
</gene>
<dbReference type="AlphaFoldDB" id="A0A6L9MRA3"/>
<evidence type="ECO:0000259" key="4">
    <source>
        <dbReference type="PROSITE" id="PS50887"/>
    </source>
</evidence>
<dbReference type="SUPFAM" id="SSF63829">
    <property type="entry name" value="Calcium-dependent phosphotriesterase"/>
    <property type="match status" value="3"/>
</dbReference>
<evidence type="ECO:0000256" key="3">
    <source>
        <dbReference type="SAM" id="Phobius"/>
    </source>
</evidence>
<dbReference type="PROSITE" id="PS50887">
    <property type="entry name" value="GGDEF"/>
    <property type="match status" value="1"/>
</dbReference>
<keyword evidence="3" id="KW-0472">Membrane</keyword>
<dbReference type="GO" id="GO:0052621">
    <property type="term" value="F:diguanylate cyclase activity"/>
    <property type="evidence" value="ECO:0007669"/>
    <property type="project" value="UniProtKB-EC"/>
</dbReference>
<dbReference type="Gene3D" id="2.130.10.10">
    <property type="entry name" value="YVTN repeat-like/Quinoprotein amine dehydrogenase"/>
    <property type="match status" value="2"/>
</dbReference>
<sequence>MTNLALSKEHPVKYFSFSLFLFSAIVSSLPTSSLARASDIVPLFRYFPQTWNTQSGLPHNSINALAQTSDGYIWAGTWEGLARYNGATFDIYTRGENTGLPDSGIRSLFTPPKNNEMLVAGSRGGFTVLKDRRWNAQKPASSMINHAFESSDNSVWLALEDAGLEVRFSDGSESRYLTHTSAYRVIEDKDKRIWVATNIGLYLYSEGKIELASPTHEALAGPTFTLALDQSGRVLVGTEQGVWRHTAIGFSVLHSGLVNESVSSILLDSQNSIWIGTINHGVYRLSQIGLEKLDAKVGLPNNRIFSLLEDVEGTVWVGTNGGLFSLRRAPFTTFTKDQGLSGDYIRAVLEVDDNSVLVGSSSGLDILKNEKFQSVSSPLGRPISILSLANRDSQSVLVGTYTDGVLLYRDGELIPFLDRSNGLPSNEVRAILKAKDGRIWFGTAQGLTSQSLDGSLLHYNENDGLPAHFIMGLAEDRFGRIWIATGMGVAYIESSVVHNLTFPETSDAQYAFSFHADTDGIWMATDRGVACFNFASQAVTFIGKSQGLPVDKVFAIGFDQRGNAWITSNQGVFLTSREDLLASINRSKSQLRLEHFKEEDGLKSRQINGGSQPSLFISESDNVWLASAKGLANTTSQSLARINSFSIPVTIEEVQLDGHVVSSFKGDGPIIVSPDTKRITFKYAGLGYAMPSRIEYQTILEGYNDSWSARGQVRIAEYTNLSPNNYFFKVRARYPDGDWQEVDVPLVLSVQPRFTQTYIFKIVIVITLCGLIWLAFRLRFHHLKRTESILRKRVSEQTKSLELQTRQFEYQATHDELTGIANRRAFDKHALDLFRLAKTSSYSLCLAIIDIDHFKQVNDCYSHMVGDQVIKEVASLIANSIPHDALCARWGGEEFTILLSRHDTDQALDQLESIRRKIKKHDFGYIANNLTITVSAGLADINLASDYDRLLNHADQALYYAKQQGRDQVVVYKHS</sequence>
<dbReference type="Gene3D" id="3.30.70.270">
    <property type="match status" value="1"/>
</dbReference>
<accession>A0A6L9MRA3</accession>
<dbReference type="Gene3D" id="2.60.40.10">
    <property type="entry name" value="Immunoglobulins"/>
    <property type="match status" value="1"/>
</dbReference>
<dbReference type="EC" id="2.7.7.65" evidence="2"/>
<keyword evidence="3" id="KW-0812">Transmembrane</keyword>
<dbReference type="InterPro" id="IPR013783">
    <property type="entry name" value="Ig-like_fold"/>
</dbReference>
<dbReference type="SMART" id="SM00267">
    <property type="entry name" value="GGDEF"/>
    <property type="match status" value="1"/>
</dbReference>
<dbReference type="CDD" id="cd01949">
    <property type="entry name" value="GGDEF"/>
    <property type="match status" value="1"/>
</dbReference>
<feature type="domain" description="GGDEF" evidence="4">
    <location>
        <begin position="842"/>
        <end position="974"/>
    </location>
</feature>
<dbReference type="GO" id="GO:0043709">
    <property type="term" value="P:cell adhesion involved in single-species biofilm formation"/>
    <property type="evidence" value="ECO:0007669"/>
    <property type="project" value="TreeGrafter"/>
</dbReference>
<dbReference type="EMBL" id="JAAAWP010000002">
    <property type="protein sequence ID" value="NDW20764.1"/>
    <property type="molecule type" value="Genomic_DNA"/>
</dbReference>
<evidence type="ECO:0000313" key="6">
    <source>
        <dbReference type="Proteomes" id="UP000478837"/>
    </source>
</evidence>
<dbReference type="InterPro" id="IPR043128">
    <property type="entry name" value="Rev_trsase/Diguanyl_cyclase"/>
</dbReference>
<dbReference type="InterPro" id="IPR015943">
    <property type="entry name" value="WD40/YVTN_repeat-like_dom_sf"/>
</dbReference>
<evidence type="ECO:0000313" key="5">
    <source>
        <dbReference type="EMBL" id="NDW20764.1"/>
    </source>
</evidence>
<reference evidence="5 6" key="1">
    <citation type="submission" date="2020-01" db="EMBL/GenBank/DDBJ databases">
        <title>Genomes of bacteria type strains.</title>
        <authorList>
            <person name="Chen J."/>
            <person name="Zhu S."/>
            <person name="Yang J."/>
        </authorList>
    </citation>
    <scope>NUCLEOTIDE SEQUENCE [LARGE SCALE GENOMIC DNA]</scope>
    <source>
        <strain evidence="5 6">LMG 22958</strain>
    </source>
</reference>
<dbReference type="InterPro" id="IPR000160">
    <property type="entry name" value="GGDEF_dom"/>
</dbReference>
<evidence type="ECO:0000256" key="2">
    <source>
        <dbReference type="ARBA" id="ARBA00012528"/>
    </source>
</evidence>
<dbReference type="PANTHER" id="PTHR45138:SF24">
    <property type="entry name" value="DIGUANYLATE CYCLASE DGCC-RELATED"/>
    <property type="match status" value="1"/>
</dbReference>